<evidence type="ECO:0000313" key="3">
    <source>
        <dbReference type="EMBL" id="CAB5033469.1"/>
    </source>
</evidence>
<name>A0A6J7A3W7_9ZZZZ</name>
<sequence length="91" mass="9348">MNSIQTFWFVASGVVESTAISPSPPASSAAESASALPIPSDEAWLTNTERPACATSESYVTTVTPFFCAAFSAGTSASLSLAAIIKTLYPP</sequence>
<dbReference type="EMBL" id="CAFAAZ010000016">
    <property type="protein sequence ID" value="CAB4827190.1"/>
    <property type="molecule type" value="Genomic_DNA"/>
</dbReference>
<dbReference type="EMBL" id="CAEZYD010000018">
    <property type="protein sequence ID" value="CAB4715654.1"/>
    <property type="molecule type" value="Genomic_DNA"/>
</dbReference>
<dbReference type="EMBL" id="CAFBPT010000014">
    <property type="protein sequence ID" value="CAB5033469.1"/>
    <property type="molecule type" value="Genomic_DNA"/>
</dbReference>
<proteinExistence type="predicted"/>
<dbReference type="AlphaFoldDB" id="A0A6J7A3W7"/>
<organism evidence="2">
    <name type="scientific">freshwater metagenome</name>
    <dbReference type="NCBI Taxonomy" id="449393"/>
    <lineage>
        <taxon>unclassified sequences</taxon>
        <taxon>metagenomes</taxon>
        <taxon>ecological metagenomes</taxon>
    </lineage>
</organism>
<evidence type="ECO:0000313" key="2">
    <source>
        <dbReference type="EMBL" id="CAB4827190.1"/>
    </source>
</evidence>
<accession>A0A6J7A3W7</accession>
<evidence type="ECO:0000313" key="1">
    <source>
        <dbReference type="EMBL" id="CAB4715654.1"/>
    </source>
</evidence>
<protein>
    <submittedName>
        <fullName evidence="2">Unannotated protein</fullName>
    </submittedName>
</protein>
<gene>
    <name evidence="1" type="ORF">UFOPK2652_01079</name>
    <name evidence="2" type="ORF">UFOPK3128_01249</name>
    <name evidence="3" type="ORF">UFOPK4146_01261</name>
</gene>
<reference evidence="2" key="1">
    <citation type="submission" date="2020-05" db="EMBL/GenBank/DDBJ databases">
        <authorList>
            <person name="Chiriac C."/>
            <person name="Salcher M."/>
            <person name="Ghai R."/>
            <person name="Kavagutti S V."/>
        </authorList>
    </citation>
    <scope>NUCLEOTIDE SEQUENCE</scope>
</reference>